<comment type="caution">
    <text evidence="17">The sequence shown here is derived from an EMBL/GenBank/DDBJ whole genome shotgun (WGS) entry which is preliminary data.</text>
</comment>
<dbReference type="CDD" id="cd03495">
    <property type="entry name" value="SQR_TypeC_SdhD_like"/>
    <property type="match status" value="1"/>
</dbReference>
<dbReference type="InterPro" id="IPR014312">
    <property type="entry name" value="Succ_DH_anchor"/>
</dbReference>
<dbReference type="SUPFAM" id="SSF81343">
    <property type="entry name" value="Fumarate reductase respiratory complex transmembrane subunits"/>
    <property type="match status" value="1"/>
</dbReference>
<evidence type="ECO:0000256" key="12">
    <source>
        <dbReference type="ARBA" id="ARBA00022982"/>
    </source>
</evidence>
<dbReference type="GO" id="GO:0006099">
    <property type="term" value="P:tricarboxylic acid cycle"/>
    <property type="evidence" value="ECO:0007669"/>
    <property type="project" value="UniProtKB-UniPathway"/>
</dbReference>
<keyword evidence="10 16" id="KW-0812">Transmembrane</keyword>
<feature type="transmembrane region" description="Helical" evidence="16">
    <location>
        <begin position="54"/>
        <end position="77"/>
    </location>
</feature>
<dbReference type="GO" id="GO:0016020">
    <property type="term" value="C:membrane"/>
    <property type="evidence" value="ECO:0007669"/>
    <property type="project" value="UniProtKB-SubCell"/>
</dbReference>
<accession>A0A846N4I3</accession>
<evidence type="ECO:0000256" key="2">
    <source>
        <dbReference type="ARBA" id="ARBA00004050"/>
    </source>
</evidence>
<reference evidence="17 18" key="1">
    <citation type="submission" date="2020-03" db="EMBL/GenBank/DDBJ databases">
        <title>Genomic Encyclopedia of Type Strains, Phase IV (KMG-IV): sequencing the most valuable type-strain genomes for metagenomic binning, comparative biology and taxonomic classification.</title>
        <authorList>
            <person name="Goeker M."/>
        </authorList>
    </citation>
    <scope>NUCLEOTIDE SEQUENCE [LARGE SCALE GENOMIC DNA]</scope>
    <source>
        <strain evidence="17 18">DSM 19867</strain>
    </source>
</reference>
<keyword evidence="11" id="KW-0479">Metal-binding</keyword>
<dbReference type="NCBIfam" id="TIGR02968">
    <property type="entry name" value="succ_dehyd_anc"/>
    <property type="match status" value="1"/>
</dbReference>
<feature type="transmembrane region" description="Helical" evidence="16">
    <location>
        <begin position="98"/>
        <end position="123"/>
    </location>
</feature>
<dbReference type="Pfam" id="PF01127">
    <property type="entry name" value="Sdh_cyt"/>
    <property type="match status" value="1"/>
</dbReference>
<protein>
    <recommendedName>
        <fullName evidence="6">Succinate dehydrogenase hydrophobic membrane anchor subunit</fullName>
    </recommendedName>
</protein>
<dbReference type="UniPathway" id="UPA00223"/>
<evidence type="ECO:0000256" key="11">
    <source>
        <dbReference type="ARBA" id="ARBA00022723"/>
    </source>
</evidence>
<dbReference type="GO" id="GO:0020037">
    <property type="term" value="F:heme binding"/>
    <property type="evidence" value="ECO:0007669"/>
    <property type="project" value="InterPro"/>
</dbReference>
<evidence type="ECO:0000256" key="7">
    <source>
        <dbReference type="ARBA" id="ARBA00022448"/>
    </source>
</evidence>
<evidence type="ECO:0000256" key="1">
    <source>
        <dbReference type="ARBA" id="ARBA00001971"/>
    </source>
</evidence>
<keyword evidence="15 16" id="KW-0472">Membrane</keyword>
<keyword evidence="12" id="KW-0249">Electron transport</keyword>
<keyword evidence="9" id="KW-0349">Heme</keyword>
<organism evidence="17 18">
    <name type="scientific">Rhizomicrobium palustre</name>
    <dbReference type="NCBI Taxonomy" id="189966"/>
    <lineage>
        <taxon>Bacteria</taxon>
        <taxon>Pseudomonadati</taxon>
        <taxon>Pseudomonadota</taxon>
        <taxon>Alphaproteobacteria</taxon>
        <taxon>Micropepsales</taxon>
        <taxon>Micropepsaceae</taxon>
        <taxon>Rhizomicrobium</taxon>
    </lineage>
</organism>
<dbReference type="GO" id="GO:0046872">
    <property type="term" value="F:metal ion binding"/>
    <property type="evidence" value="ECO:0007669"/>
    <property type="project" value="UniProtKB-KW"/>
</dbReference>
<evidence type="ECO:0000256" key="5">
    <source>
        <dbReference type="ARBA" id="ARBA00011558"/>
    </source>
</evidence>
<evidence type="ECO:0000256" key="3">
    <source>
        <dbReference type="ARBA" id="ARBA00004141"/>
    </source>
</evidence>
<comment type="cofactor">
    <cofactor evidence="1">
        <name>heme</name>
        <dbReference type="ChEBI" id="CHEBI:30413"/>
    </cofactor>
</comment>
<dbReference type="EMBL" id="JAASRM010000001">
    <property type="protein sequence ID" value="NIK90102.1"/>
    <property type="molecule type" value="Genomic_DNA"/>
</dbReference>
<evidence type="ECO:0000256" key="14">
    <source>
        <dbReference type="ARBA" id="ARBA00023004"/>
    </source>
</evidence>
<keyword evidence="14" id="KW-0408">Iron</keyword>
<dbReference type="Gene3D" id="1.20.1300.10">
    <property type="entry name" value="Fumarate reductase/succinate dehydrogenase, transmembrane subunit"/>
    <property type="match status" value="1"/>
</dbReference>
<dbReference type="Proteomes" id="UP000570514">
    <property type="component" value="Unassembled WGS sequence"/>
</dbReference>
<evidence type="ECO:0000256" key="16">
    <source>
        <dbReference type="SAM" id="Phobius"/>
    </source>
</evidence>
<keyword evidence="7" id="KW-0813">Transport</keyword>
<comment type="pathway">
    <text evidence="4">Carbohydrate metabolism; tricarboxylic acid cycle.</text>
</comment>
<evidence type="ECO:0000256" key="10">
    <source>
        <dbReference type="ARBA" id="ARBA00022692"/>
    </source>
</evidence>
<dbReference type="InterPro" id="IPR000701">
    <property type="entry name" value="SuccDH_FuR_B_TM-su"/>
</dbReference>
<name>A0A846N4I3_9PROT</name>
<comment type="subcellular location">
    <subcellularLocation>
        <location evidence="3">Membrane</location>
        <topology evidence="3">Multi-pass membrane protein</topology>
    </subcellularLocation>
</comment>
<dbReference type="AlphaFoldDB" id="A0A846N4I3"/>
<evidence type="ECO:0000256" key="4">
    <source>
        <dbReference type="ARBA" id="ARBA00005163"/>
    </source>
</evidence>
<comment type="function">
    <text evidence="2">Membrane-anchoring subunit of succinate dehydrogenase (SDH).</text>
</comment>
<evidence type="ECO:0000256" key="13">
    <source>
        <dbReference type="ARBA" id="ARBA00022989"/>
    </source>
</evidence>
<evidence type="ECO:0000256" key="9">
    <source>
        <dbReference type="ARBA" id="ARBA00022617"/>
    </source>
</evidence>
<evidence type="ECO:0000256" key="8">
    <source>
        <dbReference type="ARBA" id="ARBA00022532"/>
    </source>
</evidence>
<keyword evidence="18" id="KW-1185">Reference proteome</keyword>
<evidence type="ECO:0000256" key="6">
    <source>
        <dbReference type="ARBA" id="ARBA00019425"/>
    </source>
</evidence>
<evidence type="ECO:0000313" key="18">
    <source>
        <dbReference type="Proteomes" id="UP000570514"/>
    </source>
</evidence>
<sequence length="125" mass="13244">MSLETPLHKAQGLGAAHSGVGHFWKQRVSAVALVPLVLWLAISILGLAGAPLPAVLYFLANPVNAVLMAAFVVIGLYHMTLGLQEIILDYVPHQGLKLTLIIAVYTFAFAVAAASLFSLLRIVGT</sequence>
<feature type="transmembrane region" description="Helical" evidence="16">
    <location>
        <begin position="28"/>
        <end position="48"/>
    </location>
</feature>
<keyword evidence="13 16" id="KW-1133">Transmembrane helix</keyword>
<keyword evidence="8" id="KW-0816">Tricarboxylic acid cycle</keyword>
<gene>
    <name evidence="17" type="ORF">FHS83_003420</name>
</gene>
<dbReference type="InterPro" id="IPR034804">
    <property type="entry name" value="SQR/QFR_C/D"/>
</dbReference>
<dbReference type="RefSeq" id="WP_167084377.1">
    <property type="nucleotide sequence ID" value="NZ_BAAADC010000001.1"/>
</dbReference>
<comment type="subunit">
    <text evidence="5">Part of an enzyme complex containing four subunits: a flavoprotein, an iron-sulfur protein, plus two membrane-anchoring proteins, SdhC and SdhD.</text>
</comment>
<evidence type="ECO:0000313" key="17">
    <source>
        <dbReference type="EMBL" id="NIK90102.1"/>
    </source>
</evidence>
<evidence type="ECO:0000256" key="15">
    <source>
        <dbReference type="ARBA" id="ARBA00023136"/>
    </source>
</evidence>
<proteinExistence type="predicted"/>